<evidence type="ECO:0000259" key="1">
    <source>
        <dbReference type="PROSITE" id="PS51459"/>
    </source>
</evidence>
<sequence length="119" mass="13682">MQYLTEKYDHYVISKYSPKEQHGVKGPNVLNMLVNILKQYVFGKEIYSTLELKAASLVRNLVQKHVFFNANKRTALISLGAFLNINGYQLTIINTETTDCKIATDDLEEEIISQWVKLI</sequence>
<dbReference type="PANTHER" id="PTHR39426:SF1">
    <property type="entry name" value="HOMOLOGY TO DEATH-ON-CURING PROTEIN OF PHAGE P1"/>
    <property type="match status" value="1"/>
</dbReference>
<gene>
    <name evidence="2" type="ORF">Q4528_12380</name>
</gene>
<dbReference type="InterPro" id="IPR006440">
    <property type="entry name" value="Doc"/>
</dbReference>
<dbReference type="Proteomes" id="UP001170310">
    <property type="component" value="Unassembled WGS sequence"/>
</dbReference>
<evidence type="ECO:0000313" key="2">
    <source>
        <dbReference type="EMBL" id="MDO6574925.1"/>
    </source>
</evidence>
<proteinExistence type="predicted"/>
<dbReference type="GO" id="GO:0016301">
    <property type="term" value="F:kinase activity"/>
    <property type="evidence" value="ECO:0007669"/>
    <property type="project" value="InterPro"/>
</dbReference>
<comment type="caution">
    <text evidence="2">The sequence shown here is derived from an EMBL/GenBank/DDBJ whole genome shotgun (WGS) entry which is preliminary data.</text>
</comment>
<protein>
    <submittedName>
        <fullName evidence="2">Type II toxin-antitoxin system death-on-curing family toxin</fullName>
    </submittedName>
</protein>
<reference evidence="2" key="1">
    <citation type="submission" date="2023-07" db="EMBL/GenBank/DDBJ databases">
        <title>Genome content predicts the carbon catabolic preferences of heterotrophic bacteria.</title>
        <authorList>
            <person name="Gralka M."/>
        </authorList>
    </citation>
    <scope>NUCLEOTIDE SEQUENCE</scope>
    <source>
        <strain evidence="2">E2R20</strain>
    </source>
</reference>
<dbReference type="RefSeq" id="WP_089589937.1">
    <property type="nucleotide sequence ID" value="NZ_JAUOQO010000018.1"/>
</dbReference>
<dbReference type="Gene3D" id="1.20.120.1870">
    <property type="entry name" value="Fic/DOC protein, Fido domain"/>
    <property type="match status" value="1"/>
</dbReference>
<evidence type="ECO:0000313" key="3">
    <source>
        <dbReference type="Proteomes" id="UP001170310"/>
    </source>
</evidence>
<accession>A0AAW7YTS4</accession>
<dbReference type="InterPro" id="IPR053737">
    <property type="entry name" value="Type_II_TA_Toxin"/>
</dbReference>
<dbReference type="Pfam" id="PF02661">
    <property type="entry name" value="Fic"/>
    <property type="match status" value="1"/>
</dbReference>
<dbReference type="PROSITE" id="PS51459">
    <property type="entry name" value="FIDO"/>
    <property type="match status" value="1"/>
</dbReference>
<keyword evidence="3" id="KW-1185">Reference proteome</keyword>
<dbReference type="AlphaFoldDB" id="A0AAW7YTS4"/>
<feature type="domain" description="Fido" evidence="1">
    <location>
        <begin position="1"/>
        <end position="119"/>
    </location>
</feature>
<dbReference type="PANTHER" id="PTHR39426">
    <property type="entry name" value="HOMOLOGY TO DEATH-ON-CURING PROTEIN OF PHAGE P1"/>
    <property type="match status" value="1"/>
</dbReference>
<dbReference type="EMBL" id="JAUOQO010000018">
    <property type="protein sequence ID" value="MDO6574925.1"/>
    <property type="molecule type" value="Genomic_DNA"/>
</dbReference>
<dbReference type="InterPro" id="IPR003812">
    <property type="entry name" value="Fido"/>
</dbReference>
<organism evidence="2 3">
    <name type="scientific">Staphylococcus pasteuri_A</name>
    <dbReference type="NCBI Taxonomy" id="3062664"/>
    <lineage>
        <taxon>Bacteria</taxon>
        <taxon>Bacillati</taxon>
        <taxon>Bacillota</taxon>
        <taxon>Bacilli</taxon>
        <taxon>Bacillales</taxon>
        <taxon>Staphylococcaceae</taxon>
        <taxon>Staphylococcus</taxon>
    </lineage>
</organism>
<name>A0AAW7YTS4_9STAP</name>
<dbReference type="NCBIfam" id="TIGR01550">
    <property type="entry name" value="DOC_P1"/>
    <property type="match status" value="1"/>
</dbReference>